<evidence type="ECO:0000256" key="1">
    <source>
        <dbReference type="SAM" id="MobiDB-lite"/>
    </source>
</evidence>
<keyword evidence="3" id="KW-1185">Reference proteome</keyword>
<dbReference type="EMBL" id="ML978156">
    <property type="protein sequence ID" value="KAF2035861.1"/>
    <property type="molecule type" value="Genomic_DNA"/>
</dbReference>
<feature type="compositionally biased region" description="Basic and acidic residues" evidence="1">
    <location>
        <begin position="839"/>
        <end position="851"/>
    </location>
</feature>
<name>A0A9P4HIH3_9PLEO</name>
<feature type="compositionally biased region" description="Polar residues" evidence="1">
    <location>
        <begin position="901"/>
        <end position="931"/>
    </location>
</feature>
<reference evidence="2" key="1">
    <citation type="journal article" date="2020" name="Stud. Mycol.">
        <title>101 Dothideomycetes genomes: a test case for predicting lifestyles and emergence of pathogens.</title>
        <authorList>
            <person name="Haridas S."/>
            <person name="Albert R."/>
            <person name="Binder M."/>
            <person name="Bloem J."/>
            <person name="Labutti K."/>
            <person name="Salamov A."/>
            <person name="Andreopoulos B."/>
            <person name="Baker S."/>
            <person name="Barry K."/>
            <person name="Bills G."/>
            <person name="Bluhm B."/>
            <person name="Cannon C."/>
            <person name="Castanera R."/>
            <person name="Culley D."/>
            <person name="Daum C."/>
            <person name="Ezra D."/>
            <person name="Gonzalez J."/>
            <person name="Henrissat B."/>
            <person name="Kuo A."/>
            <person name="Liang C."/>
            <person name="Lipzen A."/>
            <person name="Lutzoni F."/>
            <person name="Magnuson J."/>
            <person name="Mondo S."/>
            <person name="Nolan M."/>
            <person name="Ohm R."/>
            <person name="Pangilinan J."/>
            <person name="Park H.-J."/>
            <person name="Ramirez L."/>
            <person name="Alfaro M."/>
            <person name="Sun H."/>
            <person name="Tritt A."/>
            <person name="Yoshinaga Y."/>
            <person name="Zwiers L.-H."/>
            <person name="Turgeon B."/>
            <person name="Goodwin S."/>
            <person name="Spatafora J."/>
            <person name="Crous P."/>
            <person name="Grigoriev I."/>
        </authorList>
    </citation>
    <scope>NUCLEOTIDE SEQUENCE</scope>
    <source>
        <strain evidence="2">CBS 110217</strain>
    </source>
</reference>
<proteinExistence type="predicted"/>
<organism evidence="2 3">
    <name type="scientific">Setomelanomma holmii</name>
    <dbReference type="NCBI Taxonomy" id="210430"/>
    <lineage>
        <taxon>Eukaryota</taxon>
        <taxon>Fungi</taxon>
        <taxon>Dikarya</taxon>
        <taxon>Ascomycota</taxon>
        <taxon>Pezizomycotina</taxon>
        <taxon>Dothideomycetes</taxon>
        <taxon>Pleosporomycetidae</taxon>
        <taxon>Pleosporales</taxon>
        <taxon>Pleosporineae</taxon>
        <taxon>Phaeosphaeriaceae</taxon>
        <taxon>Setomelanomma</taxon>
    </lineage>
</organism>
<evidence type="ECO:0000313" key="2">
    <source>
        <dbReference type="EMBL" id="KAF2035861.1"/>
    </source>
</evidence>
<feature type="compositionally biased region" description="Basic residues" evidence="1">
    <location>
        <begin position="791"/>
        <end position="801"/>
    </location>
</feature>
<evidence type="ECO:0000313" key="3">
    <source>
        <dbReference type="Proteomes" id="UP000799777"/>
    </source>
</evidence>
<dbReference type="OrthoDB" id="6513408at2759"/>
<feature type="region of interest" description="Disordered" evidence="1">
    <location>
        <begin position="789"/>
        <end position="943"/>
    </location>
</feature>
<gene>
    <name evidence="2" type="ORF">EK21DRAFT_106698</name>
</gene>
<dbReference type="Proteomes" id="UP000799777">
    <property type="component" value="Unassembled WGS sequence"/>
</dbReference>
<comment type="caution">
    <text evidence="2">The sequence shown here is derived from an EMBL/GenBank/DDBJ whole genome shotgun (WGS) entry which is preliminary data.</text>
</comment>
<sequence length="943" mass="100250">MTEFVTLVQQIANVISAFFTIMPGEAEPSISSILEGAGDAPFPITNGTSHIRRQVNSFSVPGPISKATNGLPTSGSAANALNALSSHLLKIPQPIYDALSEPQSVEVAVNVDNILGPLRKRGLSDMDPTSALEIIQQLIAVALQPLGSLNLPVSTDSCLMHLPLADAAPVASILPALDLSSLPVDGDATDDLLLDDLLSSANFDGLTKRGTLTSEQQQLLEAAIAKHAELKQAIAELKALQKSQLSKRGGSLRARQFHPWGLPYTGLPPIPQPATGPVAPVQGLPKPVTGALAAILDVAKPALSVATPPFDAVKPAPGPIVNVAKPVTDVTGSVVGFTKPALGLALPVVNVAAPVAEVLSSLLSAASSVTEAAGPVIDAVAPVLDPVISAAAPALAVASPVLDAAAPVTDAAKAILPVDLVQDILKLLTSLLKLNNVKVPLTTRAEPVSAFPLQQALDTSPIPGINTVEPVPNNAAYVIKPLVAQPKATAQKNFCPLVQGVPLSGGAAPVPKDEAIKMLNRLVDLVAYPQLNLVQGGTASTSSSTAQATGSGVQKLIKMSLASLTNQLGRPEDSCPFTTTYTYLLSSLNPMQQAPLQKRDMPQISPSMVRDFIKKWHTIGASLSSIDPTMVEGLMEAFLDPTNPPYLGNYPEAVRQFVFELFILGQILQDSKVPDQDKYDILSVMFDGTDLSFPSKRMTTAKDFFKNVWKYDSAVNSLGDDQDFYAPFNDDDNRDDVRFNPHSHPHDFESGAQNTLALTYPFSEFLDRLSEDDRDDLLKVLQLGLTDAPSKAKHNVRRGKRNPPAPYPQPQKYPEYPPAPKYPEYPKKPVYQYLGEDGLPDRGVKLDDAHPKLSPADLASILGPIGTLDPLGQSQGDYPKQDGYPEQDSYPKQDGYPEQANYPQQGSCPEQSGYQDQGSDAGSQYDATSAQAGADKYSESRDN</sequence>
<feature type="compositionally biased region" description="Pro residues" evidence="1">
    <location>
        <begin position="803"/>
        <end position="823"/>
    </location>
</feature>
<accession>A0A9P4HIH3</accession>
<protein>
    <submittedName>
        <fullName evidence="2">Uncharacterized protein</fullName>
    </submittedName>
</protein>
<dbReference type="AlphaFoldDB" id="A0A9P4HIH3"/>